<accession>A0AA36H680</accession>
<protein>
    <submittedName>
        <fullName evidence="2">Uncharacterized protein</fullName>
    </submittedName>
</protein>
<name>A0AA36H680_CYLNA</name>
<feature type="region of interest" description="Disordered" evidence="1">
    <location>
        <begin position="1"/>
        <end position="34"/>
    </location>
</feature>
<proteinExistence type="predicted"/>
<evidence type="ECO:0000313" key="3">
    <source>
        <dbReference type="Proteomes" id="UP001176961"/>
    </source>
</evidence>
<evidence type="ECO:0000256" key="1">
    <source>
        <dbReference type="SAM" id="MobiDB-lite"/>
    </source>
</evidence>
<evidence type="ECO:0000313" key="2">
    <source>
        <dbReference type="EMBL" id="CAJ0604298.1"/>
    </source>
</evidence>
<sequence>MGGVETREFPAFGDERRDEESRETIEEASVGATEEASIVKTNKLPAHIMSSYVDGPESTDSEFDDVFDAYFDEYSTRNSELLKMIDDLETKLGCQRVENRELSVALGMQQNCSNRLHEQLRVQQRQHENAKAHHKAVLARYDRRVDAQEASIAKKIDEVERLVLDLYKARRNLPIKRGYNEQPHNVVLHDMEEDVMMASLSRRSVNSSYIDVQGDGRATLTLLLSDDTHISGVMGTSDGRPFSFIRDCEDNVWKGDHEGLSIGFGHLTITNTCGRIPLLARFSVMLERSLDRTRSIRFINFDDTERITTIMQEGRRVFMQN</sequence>
<comment type="caution">
    <text evidence="2">The sequence shown here is derived from an EMBL/GenBank/DDBJ whole genome shotgun (WGS) entry which is preliminary data.</text>
</comment>
<feature type="compositionally biased region" description="Basic and acidic residues" evidence="1">
    <location>
        <begin position="1"/>
        <end position="25"/>
    </location>
</feature>
<reference evidence="2" key="1">
    <citation type="submission" date="2023-07" db="EMBL/GenBank/DDBJ databases">
        <authorList>
            <consortium name="CYATHOMIX"/>
        </authorList>
    </citation>
    <scope>NUCLEOTIDE SEQUENCE</scope>
    <source>
        <strain evidence="2">N/A</strain>
    </source>
</reference>
<keyword evidence="3" id="KW-1185">Reference proteome</keyword>
<organism evidence="2 3">
    <name type="scientific">Cylicocyclus nassatus</name>
    <name type="common">Nematode worm</name>
    <dbReference type="NCBI Taxonomy" id="53992"/>
    <lineage>
        <taxon>Eukaryota</taxon>
        <taxon>Metazoa</taxon>
        <taxon>Ecdysozoa</taxon>
        <taxon>Nematoda</taxon>
        <taxon>Chromadorea</taxon>
        <taxon>Rhabditida</taxon>
        <taxon>Rhabditina</taxon>
        <taxon>Rhabditomorpha</taxon>
        <taxon>Strongyloidea</taxon>
        <taxon>Strongylidae</taxon>
        <taxon>Cylicocyclus</taxon>
    </lineage>
</organism>
<dbReference type="EMBL" id="CATQJL010000305">
    <property type="protein sequence ID" value="CAJ0604298.1"/>
    <property type="molecule type" value="Genomic_DNA"/>
</dbReference>
<dbReference type="AlphaFoldDB" id="A0AA36H680"/>
<dbReference type="Proteomes" id="UP001176961">
    <property type="component" value="Unassembled WGS sequence"/>
</dbReference>
<gene>
    <name evidence="2" type="ORF">CYNAS_LOCUS16281</name>
</gene>